<name>A0A8J6NI30_9CHLR</name>
<dbReference type="AlphaFoldDB" id="A0A8J6NI30"/>
<protein>
    <recommendedName>
        <fullName evidence="3">HNH endonuclease</fullName>
    </recommendedName>
</protein>
<comment type="caution">
    <text evidence="1">The sequence shown here is derived from an EMBL/GenBank/DDBJ whole genome shotgun (WGS) entry which is preliminary data.</text>
</comment>
<proteinExistence type="predicted"/>
<dbReference type="EMBL" id="JACNJN010000035">
    <property type="protein sequence ID" value="MBC8333969.1"/>
    <property type="molecule type" value="Genomic_DNA"/>
</dbReference>
<gene>
    <name evidence="1" type="ORF">H8E29_01780</name>
</gene>
<dbReference type="InterPro" id="IPR003615">
    <property type="entry name" value="HNH_nuc"/>
</dbReference>
<dbReference type="Proteomes" id="UP000614469">
    <property type="component" value="Unassembled WGS sequence"/>
</dbReference>
<evidence type="ECO:0008006" key="3">
    <source>
        <dbReference type="Google" id="ProtNLM"/>
    </source>
</evidence>
<organism evidence="1 2">
    <name type="scientific">Candidatus Desulfolinea nitratireducens</name>
    <dbReference type="NCBI Taxonomy" id="2841698"/>
    <lineage>
        <taxon>Bacteria</taxon>
        <taxon>Bacillati</taxon>
        <taxon>Chloroflexota</taxon>
        <taxon>Anaerolineae</taxon>
        <taxon>Anaerolineales</taxon>
        <taxon>Anaerolineales incertae sedis</taxon>
        <taxon>Candidatus Desulfolinea</taxon>
    </lineage>
</organism>
<dbReference type="CDD" id="cd00085">
    <property type="entry name" value="HNHc"/>
    <property type="match status" value="1"/>
</dbReference>
<accession>A0A8J6NI30</accession>
<evidence type="ECO:0000313" key="1">
    <source>
        <dbReference type="EMBL" id="MBC8333969.1"/>
    </source>
</evidence>
<sequence>MRISEADLILPALFVISENPGITTSILLQKLNQILKPTGEDAEILSGRSDTKFSQIVRNIRSHKTLENMEYVTYSSGESRRTGGNFNITAKGQVFLDNNQEIVDNLLLHGFPYDSVVGTIQKIAEAKTKGKQIKIVDENLVIREGRQRQRKSIAYERSDDVRKAAVDYYRLENGQIVCDICGFNFLDVYGERGRDYIEIHHEKPLSETEGEKRIAFLKEAVQSVKPVCANCHKMIHRKRDDMLSIADMKLLISNQKSE</sequence>
<evidence type="ECO:0000313" key="2">
    <source>
        <dbReference type="Proteomes" id="UP000614469"/>
    </source>
</evidence>
<reference evidence="1 2" key="1">
    <citation type="submission" date="2020-08" db="EMBL/GenBank/DDBJ databases">
        <title>Bridging the membrane lipid divide: bacteria of the FCB group superphylum have the potential to synthesize archaeal ether lipids.</title>
        <authorList>
            <person name="Villanueva L."/>
            <person name="Von Meijenfeldt F.A.B."/>
            <person name="Westbye A.B."/>
            <person name="Yadav S."/>
            <person name="Hopmans E.C."/>
            <person name="Dutilh B.E."/>
            <person name="Sinninghe Damste J.S."/>
        </authorList>
    </citation>
    <scope>NUCLEOTIDE SEQUENCE [LARGE SCALE GENOMIC DNA]</scope>
    <source>
        <strain evidence="1">NIOZ-UU36</strain>
    </source>
</reference>